<reference evidence="3" key="1">
    <citation type="journal article" date="2020" name="New Phytol.">
        <title>Comparative genomics reveals dynamic genome evolution in host specialist ectomycorrhizal fungi.</title>
        <authorList>
            <person name="Lofgren L.A."/>
            <person name="Nguyen N.H."/>
            <person name="Vilgalys R."/>
            <person name="Ruytinx J."/>
            <person name="Liao H.L."/>
            <person name="Branco S."/>
            <person name="Kuo A."/>
            <person name="LaButti K."/>
            <person name="Lipzen A."/>
            <person name="Andreopoulos W."/>
            <person name="Pangilinan J."/>
            <person name="Riley R."/>
            <person name="Hundley H."/>
            <person name="Na H."/>
            <person name="Barry K."/>
            <person name="Grigoriev I.V."/>
            <person name="Stajich J.E."/>
            <person name="Kennedy P.G."/>
        </authorList>
    </citation>
    <scope>NUCLEOTIDE SEQUENCE</scope>
    <source>
        <strain evidence="3">MN1</strain>
    </source>
</reference>
<dbReference type="GeneID" id="64634340"/>
<name>A0A9P7JC84_9AGAM</name>
<dbReference type="Pfam" id="PF03109">
    <property type="entry name" value="ABC1"/>
    <property type="match status" value="1"/>
</dbReference>
<dbReference type="RefSeq" id="XP_041192006.1">
    <property type="nucleotide sequence ID" value="XM_041340324.1"/>
</dbReference>
<dbReference type="PROSITE" id="PS50011">
    <property type="entry name" value="PROTEIN_KINASE_DOM"/>
    <property type="match status" value="1"/>
</dbReference>
<dbReference type="OrthoDB" id="3269050at2759"/>
<dbReference type="Gene3D" id="1.10.510.10">
    <property type="entry name" value="Transferase(Phosphotransferase) domain 1"/>
    <property type="match status" value="1"/>
</dbReference>
<feature type="domain" description="Protein kinase" evidence="2">
    <location>
        <begin position="13"/>
        <end position="238"/>
    </location>
</feature>
<dbReference type="GO" id="GO:0005524">
    <property type="term" value="F:ATP binding"/>
    <property type="evidence" value="ECO:0007669"/>
    <property type="project" value="InterPro"/>
</dbReference>
<keyword evidence="4" id="KW-1185">Reference proteome</keyword>
<feature type="region of interest" description="Disordered" evidence="1">
    <location>
        <begin position="23"/>
        <end position="54"/>
    </location>
</feature>
<dbReference type="InterPro" id="IPR052396">
    <property type="entry name" value="Meiotic_Drive_Suppr_Kinase"/>
</dbReference>
<proteinExistence type="predicted"/>
<dbReference type="PANTHER" id="PTHR37171">
    <property type="entry name" value="SERINE/THREONINE-PROTEIN KINASE YRZF-RELATED"/>
    <property type="match status" value="1"/>
</dbReference>
<gene>
    <name evidence="3" type="ORF">BJ212DRAFT_1481873</name>
</gene>
<evidence type="ECO:0000256" key="1">
    <source>
        <dbReference type="SAM" id="MobiDB-lite"/>
    </source>
</evidence>
<dbReference type="PANTHER" id="PTHR37171:SF1">
    <property type="entry name" value="SERINE_THREONINE-PROTEIN KINASE YRZF-RELATED"/>
    <property type="match status" value="1"/>
</dbReference>
<comment type="caution">
    <text evidence="3">The sequence shown here is derived from an EMBL/GenBank/DDBJ whole genome shotgun (WGS) entry which is preliminary data.</text>
</comment>
<protein>
    <recommendedName>
        <fullName evidence="2">Protein kinase domain-containing protein</fullName>
    </recommendedName>
</protein>
<evidence type="ECO:0000259" key="2">
    <source>
        <dbReference type="PROSITE" id="PS50011"/>
    </source>
</evidence>
<accession>A0A9P7JC84</accession>
<evidence type="ECO:0000313" key="4">
    <source>
        <dbReference type="Proteomes" id="UP000807769"/>
    </source>
</evidence>
<dbReference type="InterPro" id="IPR004147">
    <property type="entry name" value="ABC1_dom"/>
</dbReference>
<organism evidence="3 4">
    <name type="scientific">Suillus subaureus</name>
    <dbReference type="NCBI Taxonomy" id="48587"/>
    <lineage>
        <taxon>Eukaryota</taxon>
        <taxon>Fungi</taxon>
        <taxon>Dikarya</taxon>
        <taxon>Basidiomycota</taxon>
        <taxon>Agaricomycotina</taxon>
        <taxon>Agaricomycetes</taxon>
        <taxon>Agaricomycetidae</taxon>
        <taxon>Boletales</taxon>
        <taxon>Suillineae</taxon>
        <taxon>Suillaceae</taxon>
        <taxon>Suillus</taxon>
    </lineage>
</organism>
<evidence type="ECO:0000313" key="3">
    <source>
        <dbReference type="EMBL" id="KAG1814670.1"/>
    </source>
</evidence>
<feature type="region of interest" description="Disordered" evidence="1">
    <location>
        <begin position="59"/>
        <end position="78"/>
    </location>
</feature>
<dbReference type="EMBL" id="JABBWG010000020">
    <property type="protein sequence ID" value="KAG1814670.1"/>
    <property type="molecule type" value="Genomic_DNA"/>
</dbReference>
<sequence length="238" mass="26697">MSRSQLEVRDLVRPTRCLLTPALPGSVFTPSSRDPGHVPPQIGHVPPSCDSAYSGIEEIEEDSSQDEEGDGTEQDSDEAYYHEYERSFAREVEAYRCLGHLQGSAIPRLYGLGRVISGHGEGRAISPQVLFMEYIPGKNLATIQDPHSVPISAYQELVKAVSSLASFGTIHADMRPENIVVSCSNPRRVVLIDFGVRLFRYTDESNDNWEENVMTEGDERELRRYLERSGIWHQELCA</sequence>
<dbReference type="AlphaFoldDB" id="A0A9P7JC84"/>
<dbReference type="InterPro" id="IPR011009">
    <property type="entry name" value="Kinase-like_dom_sf"/>
</dbReference>
<dbReference type="GO" id="GO:0004672">
    <property type="term" value="F:protein kinase activity"/>
    <property type="evidence" value="ECO:0007669"/>
    <property type="project" value="InterPro"/>
</dbReference>
<dbReference type="InterPro" id="IPR000719">
    <property type="entry name" value="Prot_kinase_dom"/>
</dbReference>
<dbReference type="SUPFAM" id="SSF56112">
    <property type="entry name" value="Protein kinase-like (PK-like)"/>
    <property type="match status" value="1"/>
</dbReference>
<dbReference type="Proteomes" id="UP000807769">
    <property type="component" value="Unassembled WGS sequence"/>
</dbReference>